<dbReference type="GO" id="GO:0005737">
    <property type="term" value="C:cytoplasm"/>
    <property type="evidence" value="ECO:0007669"/>
    <property type="project" value="TreeGrafter"/>
</dbReference>
<organism evidence="5 6">
    <name type="scientific">Halomonas lysinitropha</name>
    <dbReference type="NCBI Taxonomy" id="2607506"/>
    <lineage>
        <taxon>Bacteria</taxon>
        <taxon>Pseudomonadati</taxon>
        <taxon>Pseudomonadota</taxon>
        <taxon>Gammaproteobacteria</taxon>
        <taxon>Oceanospirillales</taxon>
        <taxon>Halomonadaceae</taxon>
        <taxon>Halomonas</taxon>
    </lineage>
</organism>
<dbReference type="PANTHER" id="PTHR21621">
    <property type="entry name" value="RIBOSOMAL PROTEIN S6 MODIFICATION PROTEIN"/>
    <property type="match status" value="1"/>
</dbReference>
<dbReference type="PROSITE" id="PS00866">
    <property type="entry name" value="CPSASE_1"/>
    <property type="match status" value="1"/>
</dbReference>
<dbReference type="PROSITE" id="PS50975">
    <property type="entry name" value="ATP_GRASP"/>
    <property type="match status" value="1"/>
</dbReference>
<evidence type="ECO:0000313" key="5">
    <source>
        <dbReference type="EMBL" id="VVZ95276.1"/>
    </source>
</evidence>
<keyword evidence="3" id="KW-0067">ATP-binding</keyword>
<dbReference type="Gene3D" id="3.30.1490.20">
    <property type="entry name" value="ATP-grasp fold, A domain"/>
    <property type="match status" value="1"/>
</dbReference>
<dbReference type="GO" id="GO:0008716">
    <property type="term" value="F:D-alanine-D-alanine ligase activity"/>
    <property type="evidence" value="ECO:0007669"/>
    <property type="project" value="InterPro"/>
</dbReference>
<dbReference type="Gene3D" id="3.30.470.20">
    <property type="entry name" value="ATP-grasp fold, B domain"/>
    <property type="match status" value="2"/>
</dbReference>
<dbReference type="EMBL" id="CABVOU010000027">
    <property type="protein sequence ID" value="VVZ95276.1"/>
    <property type="molecule type" value="Genomic_DNA"/>
</dbReference>
<dbReference type="GO" id="GO:0018169">
    <property type="term" value="F:ribosomal S6-glutamic acid ligase activity"/>
    <property type="evidence" value="ECO:0007669"/>
    <property type="project" value="TreeGrafter"/>
</dbReference>
<dbReference type="GO" id="GO:0071160">
    <property type="term" value="F:cyanophycin synthetase activity (L-aspartate-adding)"/>
    <property type="evidence" value="ECO:0007669"/>
    <property type="project" value="UniProtKB-EC"/>
</dbReference>
<feature type="domain" description="ATP-grasp" evidence="4">
    <location>
        <begin position="113"/>
        <end position="385"/>
    </location>
</feature>
<dbReference type="Proteomes" id="UP000326725">
    <property type="component" value="Unassembled WGS sequence"/>
</dbReference>
<dbReference type="GO" id="GO:0009432">
    <property type="term" value="P:SOS response"/>
    <property type="evidence" value="ECO:0007669"/>
    <property type="project" value="TreeGrafter"/>
</dbReference>
<evidence type="ECO:0000256" key="1">
    <source>
        <dbReference type="ARBA" id="ARBA00022598"/>
    </source>
</evidence>
<name>A0A5K1I1I8_9GAMM</name>
<dbReference type="Pfam" id="PF07478">
    <property type="entry name" value="Dala_Dala_lig_C"/>
    <property type="match status" value="1"/>
</dbReference>
<keyword evidence="6" id="KW-1185">Reference proteome</keyword>
<keyword evidence="3" id="KW-0547">Nucleotide-binding</keyword>
<keyword evidence="2" id="KW-0464">Manganese</keyword>
<dbReference type="InterPro" id="IPR011095">
    <property type="entry name" value="Dala_Dala_lig_C"/>
</dbReference>
<proteinExistence type="predicted"/>
<dbReference type="InterPro" id="IPR005479">
    <property type="entry name" value="CPAse_ATP-bd"/>
</dbReference>
<dbReference type="InterPro" id="IPR011761">
    <property type="entry name" value="ATP-grasp"/>
</dbReference>
<gene>
    <name evidence="5" type="primary">cphA_3</name>
    <name evidence="5" type="ORF">HALO32_01341</name>
</gene>
<evidence type="ECO:0000259" key="4">
    <source>
        <dbReference type="PROSITE" id="PS50975"/>
    </source>
</evidence>
<dbReference type="GO" id="GO:0046872">
    <property type="term" value="F:metal ion binding"/>
    <property type="evidence" value="ECO:0007669"/>
    <property type="project" value="InterPro"/>
</dbReference>
<dbReference type="InterPro" id="IPR013815">
    <property type="entry name" value="ATP_grasp_subdomain_1"/>
</dbReference>
<evidence type="ECO:0000256" key="3">
    <source>
        <dbReference type="PROSITE-ProRule" id="PRU00409"/>
    </source>
</evidence>
<reference evidence="5 6" key="1">
    <citation type="submission" date="2019-09" db="EMBL/GenBank/DDBJ databases">
        <authorList>
            <person name="Criscuolo A."/>
        </authorList>
    </citation>
    <scope>NUCLEOTIDE SEQUENCE [LARGE SCALE GENOMIC DNA]</scope>
    <source>
        <strain evidence="6">3(2)</strain>
    </source>
</reference>
<dbReference type="GO" id="GO:0005524">
    <property type="term" value="F:ATP binding"/>
    <property type="evidence" value="ECO:0007669"/>
    <property type="project" value="UniProtKB-UniRule"/>
</dbReference>
<dbReference type="PANTHER" id="PTHR21621:SF0">
    <property type="entry name" value="BETA-CITRYLGLUTAMATE SYNTHASE B-RELATED"/>
    <property type="match status" value="1"/>
</dbReference>
<dbReference type="EC" id="6.3.2.29" evidence="5"/>
<protein>
    <submittedName>
        <fullName evidence="5">Cyanophycin synthetase</fullName>
        <ecNumber evidence="5">6.3.2.29</ecNumber>
    </submittedName>
</protein>
<evidence type="ECO:0000256" key="2">
    <source>
        <dbReference type="ARBA" id="ARBA00023211"/>
    </source>
</evidence>
<evidence type="ECO:0000313" key="6">
    <source>
        <dbReference type="Proteomes" id="UP000326725"/>
    </source>
</evidence>
<accession>A0A5K1I1I8</accession>
<sequence>MCIPTFTGSAGPLVGLLQWLLALVELHRGTESSEEYLARLPDLQKQLQQTNAFGTNVPRFVRAAFEMRIPFSGLPGQIIQYGQGRRARWMESSFTDETPQIAAQIARNKPLASQVLRQAGIKVPDHGVVDKIESALYVAHQLGYPVVVKPADQDGGAGVAAGLESDDDVRRAFQQAASHSRNILVEKHVEGNDYRVTVFQNEVIWAIERRPGGVTGDGRHRIEELIEQFNADPRRANRIHAPLKRLVLDEEAFAMLRRVGLDEHSIPDKDRFVRLRSASNIASGGTPVAVFDDVHPDNRQLAVRAAAALRLDLAGIDLLMPDISRSWKATGAAVCEVNGQPNLGQTTAAHLYEPLLRRLVPGSGRVPVAMILGATPNDSLVKEMETELLGRDLVPGCHDATGVWVENDTLMQGAVDGFSAGQALVRDRRPSAVVMSILDIYMLRTGLPVPRFDLLVIAGSQLQVPRGADDNQRKRWLYELLALLLPACDGEVITVADSGLDIEGLSHLTKATWLREPLEYGAAVRRAAEVLTKADVAYSHSPNA</sequence>
<keyword evidence="1 5" id="KW-0436">Ligase</keyword>
<dbReference type="AlphaFoldDB" id="A0A5K1I1I8"/>
<dbReference type="SUPFAM" id="SSF56059">
    <property type="entry name" value="Glutathione synthetase ATP-binding domain-like"/>
    <property type="match status" value="1"/>
</dbReference>